<evidence type="ECO:0000256" key="1">
    <source>
        <dbReference type="SAM" id="MobiDB-lite"/>
    </source>
</evidence>
<evidence type="ECO:0000313" key="3">
    <source>
        <dbReference type="Proteomes" id="UP000183471"/>
    </source>
</evidence>
<sequence>MLGKPWQKSSGCDSFVAEQASSEIKRRPLPRTVSRPRASERLNCVAPSLARVASRPASPDIQQPFALRVEMEKLYDPLALQQVRRLVTTDEFIVRHAAVCQNDGPPGFDSYSRAIRHAWSEHHCIEQVTLKAHVIRYGAIIEGTWQGRDKINAARGATFKETALRNLDYHLHYRGFGRHPMVCVRGAVVRFIHRPNPLDAGRISTRLPDRTLIFFHQQCMQPATVGAQHDEFESADGNRFTPFGEPAEFVQYQAAYGVVIHIT</sequence>
<organism evidence="2 3">
    <name type="scientific">Nitrosospira multiformis</name>
    <dbReference type="NCBI Taxonomy" id="1231"/>
    <lineage>
        <taxon>Bacteria</taxon>
        <taxon>Pseudomonadati</taxon>
        <taxon>Pseudomonadota</taxon>
        <taxon>Betaproteobacteria</taxon>
        <taxon>Nitrosomonadales</taxon>
        <taxon>Nitrosomonadaceae</taxon>
        <taxon>Nitrosospira</taxon>
    </lineage>
</organism>
<evidence type="ECO:0000313" key="2">
    <source>
        <dbReference type="EMBL" id="SDQ37727.1"/>
    </source>
</evidence>
<feature type="region of interest" description="Disordered" evidence="1">
    <location>
        <begin position="1"/>
        <end position="37"/>
    </location>
</feature>
<reference evidence="2 3" key="1">
    <citation type="submission" date="2016-10" db="EMBL/GenBank/DDBJ databases">
        <authorList>
            <person name="Varghese N."/>
            <person name="Submissions S."/>
        </authorList>
    </citation>
    <scope>NUCLEOTIDE SEQUENCE [LARGE SCALE GENOMIC DNA]</scope>
    <source>
        <strain evidence="2 3">Nl1</strain>
    </source>
</reference>
<gene>
    <name evidence="2" type="ORF">SAMN05216402_0617</name>
</gene>
<keyword evidence="3" id="KW-1185">Reference proteome</keyword>
<dbReference type="EMBL" id="FNKY01000001">
    <property type="protein sequence ID" value="SDQ37727.1"/>
    <property type="molecule type" value="Genomic_DNA"/>
</dbReference>
<accession>A0ABY0T788</accession>
<name>A0ABY0T788_9PROT</name>
<proteinExistence type="predicted"/>
<dbReference type="Proteomes" id="UP000183471">
    <property type="component" value="Unassembled WGS sequence"/>
</dbReference>
<comment type="caution">
    <text evidence="2">The sequence shown here is derived from an EMBL/GenBank/DDBJ whole genome shotgun (WGS) entry which is preliminary data.</text>
</comment>
<protein>
    <submittedName>
        <fullName evidence="2">Uncharacterized protein</fullName>
    </submittedName>
</protein>